<evidence type="ECO:0000259" key="7">
    <source>
        <dbReference type="Pfam" id="PF03807"/>
    </source>
</evidence>
<evidence type="ECO:0000313" key="9">
    <source>
        <dbReference type="EMBL" id="WGS65003.1"/>
    </source>
</evidence>
<keyword evidence="3 4" id="KW-0560">Oxidoreductase</keyword>
<evidence type="ECO:0000256" key="1">
    <source>
        <dbReference type="ARBA" id="ARBA00005525"/>
    </source>
</evidence>
<comment type="pathway">
    <text evidence="4 6">Amino-acid biosynthesis; L-proline biosynthesis; L-proline from L-glutamate 5-semialdehyde: step 1/1.</text>
</comment>
<keyword evidence="4 6" id="KW-0028">Amino-acid biosynthesis</keyword>
<comment type="catalytic activity">
    <reaction evidence="4 6">
        <text>L-proline + NADP(+) = (S)-1-pyrroline-5-carboxylate + NADPH + 2 H(+)</text>
        <dbReference type="Rhea" id="RHEA:14109"/>
        <dbReference type="ChEBI" id="CHEBI:15378"/>
        <dbReference type="ChEBI" id="CHEBI:17388"/>
        <dbReference type="ChEBI" id="CHEBI:57783"/>
        <dbReference type="ChEBI" id="CHEBI:58349"/>
        <dbReference type="ChEBI" id="CHEBI:60039"/>
        <dbReference type="EC" id="1.5.1.2"/>
    </reaction>
</comment>
<dbReference type="PIRSF" id="PIRSF000193">
    <property type="entry name" value="Pyrrol-5-carb_rd"/>
    <property type="match status" value="1"/>
</dbReference>
<evidence type="ECO:0000256" key="2">
    <source>
        <dbReference type="ARBA" id="ARBA00022857"/>
    </source>
</evidence>
<dbReference type="PANTHER" id="PTHR11645:SF0">
    <property type="entry name" value="PYRROLINE-5-CARBOXYLATE REDUCTASE 3"/>
    <property type="match status" value="1"/>
</dbReference>
<dbReference type="InterPro" id="IPR028939">
    <property type="entry name" value="P5C_Rdtase_cat_N"/>
</dbReference>
<keyword evidence="2 4" id="KW-0521">NADP</keyword>
<evidence type="ECO:0000256" key="3">
    <source>
        <dbReference type="ARBA" id="ARBA00023002"/>
    </source>
</evidence>
<feature type="domain" description="Pyrroline-5-carboxylate reductase dimerisation" evidence="8">
    <location>
        <begin position="155"/>
        <end position="259"/>
    </location>
</feature>
<feature type="domain" description="Pyrroline-5-carboxylate reductase catalytic N-terminal" evidence="7">
    <location>
        <begin position="3"/>
        <end position="93"/>
    </location>
</feature>
<evidence type="ECO:0000259" key="8">
    <source>
        <dbReference type="Pfam" id="PF14748"/>
    </source>
</evidence>
<comment type="subcellular location">
    <subcellularLocation>
        <location evidence="4">Cytoplasm</location>
    </subcellularLocation>
</comment>
<dbReference type="Pfam" id="PF03807">
    <property type="entry name" value="F420_oxidored"/>
    <property type="match status" value="1"/>
</dbReference>
<dbReference type="RefSeq" id="WP_280999063.1">
    <property type="nucleotide sequence ID" value="NZ_CP069362.1"/>
</dbReference>
<comment type="catalytic activity">
    <reaction evidence="4">
        <text>L-proline + NAD(+) = (S)-1-pyrroline-5-carboxylate + NADH + 2 H(+)</text>
        <dbReference type="Rhea" id="RHEA:14105"/>
        <dbReference type="ChEBI" id="CHEBI:15378"/>
        <dbReference type="ChEBI" id="CHEBI:17388"/>
        <dbReference type="ChEBI" id="CHEBI:57540"/>
        <dbReference type="ChEBI" id="CHEBI:57945"/>
        <dbReference type="ChEBI" id="CHEBI:60039"/>
        <dbReference type="EC" id="1.5.1.2"/>
    </reaction>
</comment>
<comment type="function">
    <text evidence="4">Catalyzes the reduction of 1-pyrroline-5-carboxylate (PCA) to L-proline.</text>
</comment>
<keyword evidence="10" id="KW-1185">Reference proteome</keyword>
<evidence type="ECO:0000256" key="6">
    <source>
        <dbReference type="RuleBase" id="RU003903"/>
    </source>
</evidence>
<dbReference type="SUPFAM" id="SSF48179">
    <property type="entry name" value="6-phosphogluconate dehydrogenase C-terminal domain-like"/>
    <property type="match status" value="1"/>
</dbReference>
<dbReference type="HAMAP" id="MF_01925">
    <property type="entry name" value="P5C_reductase"/>
    <property type="match status" value="1"/>
</dbReference>
<dbReference type="PROSITE" id="PS00521">
    <property type="entry name" value="P5CR"/>
    <property type="match status" value="1"/>
</dbReference>
<dbReference type="Proteomes" id="UP001232493">
    <property type="component" value="Chromosome"/>
</dbReference>
<dbReference type="InterPro" id="IPR000304">
    <property type="entry name" value="Pyrroline-COOH_reductase"/>
</dbReference>
<evidence type="ECO:0000256" key="5">
    <source>
        <dbReference type="NCBIfam" id="TIGR00112"/>
    </source>
</evidence>
<comment type="similarity">
    <text evidence="1 4 6">Belongs to the pyrroline-5-carboxylate reductase family.</text>
</comment>
<reference evidence="9 10" key="1">
    <citation type="submission" date="2021-02" db="EMBL/GenBank/DDBJ databases">
        <title>Characterization of Marinitoga sp. nov. str. BP5-C20A.</title>
        <authorList>
            <person name="Erauso G."/>
            <person name="Postec A."/>
        </authorList>
    </citation>
    <scope>NUCLEOTIDE SEQUENCE [LARGE SCALE GENOMIC DNA]</scope>
    <source>
        <strain evidence="9 10">BP5-C20A</strain>
    </source>
</reference>
<organism evidence="9 10">
    <name type="scientific">Marinitoga aeolica</name>
    <dbReference type="NCBI Taxonomy" id="2809031"/>
    <lineage>
        <taxon>Bacteria</taxon>
        <taxon>Thermotogati</taxon>
        <taxon>Thermotogota</taxon>
        <taxon>Thermotogae</taxon>
        <taxon>Petrotogales</taxon>
        <taxon>Petrotogaceae</taxon>
        <taxon>Marinitoga</taxon>
    </lineage>
</organism>
<dbReference type="Pfam" id="PF14748">
    <property type="entry name" value="P5CR_dimer"/>
    <property type="match status" value="1"/>
</dbReference>
<dbReference type="Gene3D" id="1.10.3730.10">
    <property type="entry name" value="ProC C-terminal domain-like"/>
    <property type="match status" value="1"/>
</dbReference>
<gene>
    <name evidence="4 9" type="primary">proC</name>
    <name evidence="9" type="ORF">JRV97_00150</name>
</gene>
<dbReference type="NCBIfam" id="TIGR00112">
    <property type="entry name" value="proC"/>
    <property type="match status" value="1"/>
</dbReference>
<dbReference type="InterPro" id="IPR053790">
    <property type="entry name" value="P5CR-like_CS"/>
</dbReference>
<dbReference type="EC" id="1.5.1.2" evidence="4 5"/>
<dbReference type="PANTHER" id="PTHR11645">
    <property type="entry name" value="PYRROLINE-5-CARBOXYLATE REDUCTASE"/>
    <property type="match status" value="1"/>
</dbReference>
<dbReference type="GO" id="GO:0004735">
    <property type="term" value="F:pyrroline-5-carboxylate reductase activity"/>
    <property type="evidence" value="ECO:0007669"/>
    <property type="project" value="UniProtKB-EC"/>
</dbReference>
<dbReference type="InterPro" id="IPR029036">
    <property type="entry name" value="P5CR_dimer"/>
</dbReference>
<sequence length="259" mass="29098">MNIGIIGIGNIGSMLLETLQNKEHTFHIINRTRSKLKKYEKIGNIKICKSIKDVYKNSKYVFVSVKPQHIDEVFKEISELEEDGNYIISTAAGKEINEISEKSKKNNVVRIMPTVISKIGKGVTAIAFHETIVRDEKKEIIELLKPLGKVLELEEEKFDAFTILNSSGPAFVAFILESFIEGAINIGLHADTAKDIVLKTFEGSIRFLEKEEIDLSELKYRVSSPGGVTIKGLYELEQKGTKGAIMKAVYESYLKNKEL</sequence>
<keyword evidence="4" id="KW-0963">Cytoplasm</keyword>
<evidence type="ECO:0000256" key="4">
    <source>
        <dbReference type="HAMAP-Rule" id="MF_01925"/>
    </source>
</evidence>
<protein>
    <recommendedName>
        <fullName evidence="4 5">Pyrroline-5-carboxylate reductase</fullName>
        <shortName evidence="4">P5C reductase</shortName>
        <shortName evidence="4">P5CR</shortName>
        <ecNumber evidence="4 5">1.5.1.2</ecNumber>
    </recommendedName>
    <alternativeName>
        <fullName evidence="4">PCA reductase</fullName>
    </alternativeName>
</protein>
<dbReference type="SUPFAM" id="SSF51735">
    <property type="entry name" value="NAD(P)-binding Rossmann-fold domains"/>
    <property type="match status" value="1"/>
</dbReference>
<dbReference type="InterPro" id="IPR036291">
    <property type="entry name" value="NAD(P)-bd_dom_sf"/>
</dbReference>
<proteinExistence type="inferred from homology"/>
<keyword evidence="4 6" id="KW-0641">Proline biosynthesis</keyword>
<name>A0ABY8PR60_9BACT</name>
<dbReference type="EMBL" id="CP069362">
    <property type="protein sequence ID" value="WGS65003.1"/>
    <property type="molecule type" value="Genomic_DNA"/>
</dbReference>
<dbReference type="Gene3D" id="3.40.50.720">
    <property type="entry name" value="NAD(P)-binding Rossmann-like Domain"/>
    <property type="match status" value="1"/>
</dbReference>
<dbReference type="InterPro" id="IPR008927">
    <property type="entry name" value="6-PGluconate_DH-like_C_sf"/>
</dbReference>
<accession>A0ABY8PR60</accession>
<evidence type="ECO:0000313" key="10">
    <source>
        <dbReference type="Proteomes" id="UP001232493"/>
    </source>
</evidence>